<reference evidence="3 4" key="1">
    <citation type="submission" date="2021-02" db="EMBL/GenBank/DDBJ databases">
        <title>Streptomyces spirodelae sp. nov., isolated from duckweed.</title>
        <authorList>
            <person name="Saimee Y."/>
            <person name="Duangmal K."/>
        </authorList>
    </citation>
    <scope>NUCLEOTIDE SEQUENCE [LARGE SCALE GENOMIC DNA]</scope>
    <source>
        <strain evidence="3 4">DSM 42105</strain>
    </source>
</reference>
<evidence type="ECO:0000313" key="3">
    <source>
        <dbReference type="EMBL" id="MBO8201154.1"/>
    </source>
</evidence>
<keyword evidence="4" id="KW-1185">Reference proteome</keyword>
<dbReference type="Proteomes" id="UP000721954">
    <property type="component" value="Unassembled WGS sequence"/>
</dbReference>
<accession>A0ABS3Y0J4</accession>
<dbReference type="SUPFAM" id="SSF53756">
    <property type="entry name" value="UDP-Glycosyltransferase/glycogen phosphorylase"/>
    <property type="match status" value="1"/>
</dbReference>
<comment type="caution">
    <text evidence="3">The sequence shown here is derived from an EMBL/GenBank/DDBJ whole genome shotgun (WGS) entry which is preliminary data.</text>
</comment>
<keyword evidence="2" id="KW-0808">Transferase</keyword>
<evidence type="ECO:0000256" key="2">
    <source>
        <dbReference type="ARBA" id="ARBA00022679"/>
    </source>
</evidence>
<proteinExistence type="predicted"/>
<dbReference type="EMBL" id="JAFFZM010000014">
    <property type="protein sequence ID" value="MBO8201154.1"/>
    <property type="molecule type" value="Genomic_DNA"/>
</dbReference>
<dbReference type="Gene3D" id="3.40.50.2000">
    <property type="entry name" value="Glycogen Phosphorylase B"/>
    <property type="match status" value="1"/>
</dbReference>
<name>A0ABS3Y0J4_9ACTN</name>
<organism evidence="3 4">
    <name type="scientific">Streptomyces smyrnaeus</name>
    <dbReference type="NCBI Taxonomy" id="1387713"/>
    <lineage>
        <taxon>Bacteria</taxon>
        <taxon>Bacillati</taxon>
        <taxon>Actinomycetota</taxon>
        <taxon>Actinomycetes</taxon>
        <taxon>Kitasatosporales</taxon>
        <taxon>Streptomycetaceae</taxon>
        <taxon>Streptomyces</taxon>
    </lineage>
</organism>
<dbReference type="PANTHER" id="PTHR30160">
    <property type="entry name" value="TETRAACYLDISACCHARIDE 4'-KINASE-RELATED"/>
    <property type="match status" value="1"/>
</dbReference>
<evidence type="ECO:0000313" key="4">
    <source>
        <dbReference type="Proteomes" id="UP000721954"/>
    </source>
</evidence>
<dbReference type="InterPro" id="IPR002201">
    <property type="entry name" value="Glyco_trans_9"/>
</dbReference>
<keyword evidence="1" id="KW-0328">Glycosyltransferase</keyword>
<gene>
    <name evidence="3" type="ORF">JW613_23050</name>
</gene>
<dbReference type="InterPro" id="IPR051199">
    <property type="entry name" value="LPS_LOS_Heptosyltrfase"/>
</dbReference>
<dbReference type="CDD" id="cd03789">
    <property type="entry name" value="GT9_LPS_heptosyltransferase"/>
    <property type="match status" value="1"/>
</dbReference>
<sequence>MRRALPDHELVLAAPGWLADAVRAVDAVDVLVPAGAADREVPARVPWPWAPPRLAVDLHGNGPASRAVLARPAPGRLLAYADGSAPRWRPDEHERARWCRLLTWYGIRAEADDLLLRRPATASPAPGAVVLHPGADAGARRWPPERFAAVARRLRADGQQVVVTCGPGEQELAYGIAERAGLSAAAVAGAPAGLPFDTLAALVAQARAVVVGDTGVAHLASALATPSVVLFGPVSPALWGPPALPRHRPLWRPLPGDGVRPGDPHGVEPDPRLLRLAPGEVLDACAALPVCGAPDGARPAAPLAAGASGAGP</sequence>
<protein>
    <submittedName>
        <fullName evidence="3">Glycosyltransferase family 9 protein</fullName>
    </submittedName>
</protein>
<dbReference type="Pfam" id="PF01075">
    <property type="entry name" value="Glyco_transf_9"/>
    <property type="match status" value="1"/>
</dbReference>
<evidence type="ECO:0000256" key="1">
    <source>
        <dbReference type="ARBA" id="ARBA00022676"/>
    </source>
</evidence>
<dbReference type="PANTHER" id="PTHR30160:SF1">
    <property type="entry name" value="LIPOPOLYSACCHARIDE 1,2-N-ACETYLGLUCOSAMINETRANSFERASE-RELATED"/>
    <property type="match status" value="1"/>
</dbReference>